<dbReference type="EMBL" id="BMGZ01000004">
    <property type="protein sequence ID" value="GGI00945.1"/>
    <property type="molecule type" value="Genomic_DNA"/>
</dbReference>
<evidence type="ECO:0000313" key="4">
    <source>
        <dbReference type="Proteomes" id="UP000621856"/>
    </source>
</evidence>
<accession>A0A8J3A5I1</accession>
<dbReference type="AlphaFoldDB" id="A0A8J3A5I1"/>
<evidence type="ECO:0000313" key="3">
    <source>
        <dbReference type="EMBL" id="NHK29382.1"/>
    </source>
</evidence>
<reference evidence="2" key="1">
    <citation type="journal article" date="2014" name="Int. J. Syst. Evol. Microbiol.">
        <title>Complete genome sequence of Corynebacterium casei LMG S-19264T (=DSM 44701T), isolated from a smear-ripened cheese.</title>
        <authorList>
            <consortium name="US DOE Joint Genome Institute (JGI-PGF)"/>
            <person name="Walter F."/>
            <person name="Albersmeier A."/>
            <person name="Kalinowski J."/>
            <person name="Ruckert C."/>
        </authorList>
    </citation>
    <scope>NUCLEOTIDE SEQUENCE</scope>
    <source>
        <strain evidence="2">CGMCC 1.14984</strain>
    </source>
</reference>
<evidence type="ECO:0000313" key="2">
    <source>
        <dbReference type="EMBL" id="GGI00945.1"/>
    </source>
</evidence>
<comment type="caution">
    <text evidence="2">The sequence shown here is derived from an EMBL/GenBank/DDBJ whole genome shotgun (WGS) entry which is preliminary data.</text>
</comment>
<gene>
    <name evidence="3" type="ORF">FF098_015810</name>
    <name evidence="2" type="ORF">GCM10011355_30420</name>
</gene>
<dbReference type="Proteomes" id="UP000818603">
    <property type="component" value="Unassembled WGS sequence"/>
</dbReference>
<keyword evidence="5" id="KW-1185">Reference proteome</keyword>
<organism evidence="2 4">
    <name type="scientific">Aquisalinus luteolus</name>
    <dbReference type="NCBI Taxonomy" id="1566827"/>
    <lineage>
        <taxon>Bacteria</taxon>
        <taxon>Pseudomonadati</taxon>
        <taxon>Pseudomonadota</taxon>
        <taxon>Alphaproteobacteria</taxon>
        <taxon>Parvularculales</taxon>
        <taxon>Parvularculaceae</taxon>
        <taxon>Aquisalinus</taxon>
    </lineage>
</organism>
<proteinExistence type="predicted"/>
<dbReference type="RefSeq" id="WP_155142356.1">
    <property type="nucleotide sequence ID" value="NZ_BMGZ01000004.1"/>
</dbReference>
<evidence type="ECO:0000313" key="5">
    <source>
        <dbReference type="Proteomes" id="UP000818603"/>
    </source>
</evidence>
<name>A0A8J3A5I1_9PROT</name>
<feature type="region of interest" description="Disordered" evidence="1">
    <location>
        <begin position="105"/>
        <end position="126"/>
    </location>
</feature>
<reference evidence="2" key="3">
    <citation type="submission" date="2020-09" db="EMBL/GenBank/DDBJ databases">
        <authorList>
            <person name="Sun Q."/>
            <person name="Zhou Y."/>
        </authorList>
    </citation>
    <scope>NUCLEOTIDE SEQUENCE</scope>
    <source>
        <strain evidence="2">CGMCC 1.14984</strain>
    </source>
</reference>
<sequence>MDRSAKWQGPGPMPSYFVKAPDVGTAFQRNRDPSFAAQLDDLKKTEAQRRGEQEGSGSSMVRDDKPVPSLKPPPETRREQDRSCFNGAWAKEQMDWAMRHRDIGHQQALLQRGREQTRAHAPQQSR</sequence>
<feature type="compositionally biased region" description="Basic and acidic residues" evidence="1">
    <location>
        <begin position="40"/>
        <end position="53"/>
    </location>
</feature>
<dbReference type="EMBL" id="VCJR02000004">
    <property type="protein sequence ID" value="NHK29382.1"/>
    <property type="molecule type" value="Genomic_DNA"/>
</dbReference>
<dbReference type="Proteomes" id="UP000621856">
    <property type="component" value="Unassembled WGS sequence"/>
</dbReference>
<protein>
    <submittedName>
        <fullName evidence="2">Uncharacterized protein</fullName>
    </submittedName>
</protein>
<feature type="region of interest" description="Disordered" evidence="1">
    <location>
        <begin position="28"/>
        <end position="85"/>
    </location>
</feature>
<evidence type="ECO:0000256" key="1">
    <source>
        <dbReference type="SAM" id="MobiDB-lite"/>
    </source>
</evidence>
<reference evidence="3 5" key="2">
    <citation type="submission" date="2020-02" db="EMBL/GenBank/DDBJ databases">
        <title>Genome sequence of Parvularcula flava strain NH6-79.</title>
        <authorList>
            <person name="Abdul Karim M.H."/>
            <person name="Lam M.Q."/>
            <person name="Chen S.J."/>
            <person name="Yahya A."/>
            <person name="Shahir S."/>
            <person name="Shamsir M.S."/>
            <person name="Chong C.S."/>
        </authorList>
    </citation>
    <scope>NUCLEOTIDE SEQUENCE [LARGE SCALE GENOMIC DNA]</scope>
    <source>
        <strain evidence="3 5">NH6-79</strain>
    </source>
</reference>